<proteinExistence type="inferred from homology"/>
<dbReference type="GO" id="GO:0019290">
    <property type="term" value="P:siderophore biosynthetic process"/>
    <property type="evidence" value="ECO:0007669"/>
    <property type="project" value="InterPro"/>
</dbReference>
<dbReference type="Gene3D" id="3.40.50.720">
    <property type="entry name" value="NAD(P)-binding Rossmann-like Domain"/>
    <property type="match status" value="1"/>
</dbReference>
<dbReference type="SMART" id="SM00822">
    <property type="entry name" value="PKS_KR"/>
    <property type="match status" value="1"/>
</dbReference>
<dbReference type="PANTHER" id="PTHR43975:SF2">
    <property type="entry name" value="EG:BACR7A4.14 PROTEIN-RELATED"/>
    <property type="match status" value="1"/>
</dbReference>
<dbReference type="PANTHER" id="PTHR43975">
    <property type="entry name" value="ZGC:101858"/>
    <property type="match status" value="1"/>
</dbReference>
<evidence type="ECO:0000259" key="3">
    <source>
        <dbReference type="SMART" id="SM00822"/>
    </source>
</evidence>
<feature type="domain" description="Ketoreductase" evidence="3">
    <location>
        <begin position="43"/>
        <end position="222"/>
    </location>
</feature>
<dbReference type="Proteomes" id="UP001265746">
    <property type="component" value="Unassembled WGS sequence"/>
</dbReference>
<evidence type="ECO:0000313" key="5">
    <source>
        <dbReference type="Proteomes" id="UP001265746"/>
    </source>
</evidence>
<dbReference type="InterPro" id="IPR003560">
    <property type="entry name" value="DHB_DH"/>
</dbReference>
<dbReference type="EMBL" id="JAUJFL010000003">
    <property type="protein sequence ID" value="KAK2608026.1"/>
    <property type="molecule type" value="Genomic_DNA"/>
</dbReference>
<evidence type="ECO:0000256" key="1">
    <source>
        <dbReference type="ARBA" id="ARBA00023002"/>
    </source>
</evidence>
<dbReference type="PRINTS" id="PR00080">
    <property type="entry name" value="SDRFAMILY"/>
</dbReference>
<keyword evidence="1" id="KW-0560">Oxidoreductase</keyword>
<dbReference type="GO" id="GO:0008667">
    <property type="term" value="F:2,3-dihydro-2,3-dihydroxybenzoate dehydrogenase activity"/>
    <property type="evidence" value="ECO:0007669"/>
    <property type="project" value="InterPro"/>
</dbReference>
<protein>
    <recommendedName>
        <fullName evidence="3">Ketoreductase domain-containing protein</fullName>
    </recommendedName>
</protein>
<evidence type="ECO:0000313" key="4">
    <source>
        <dbReference type="EMBL" id="KAK2608026.1"/>
    </source>
</evidence>
<dbReference type="InterPro" id="IPR002347">
    <property type="entry name" value="SDR_fam"/>
</dbReference>
<comment type="similarity">
    <text evidence="2">Belongs to the short-chain dehydrogenases/reductases (SDR) family.</text>
</comment>
<name>A0AAD9SH59_PHOAM</name>
<organism evidence="4 5">
    <name type="scientific">Phomopsis amygdali</name>
    <name type="common">Fusicoccum amygdali</name>
    <dbReference type="NCBI Taxonomy" id="1214568"/>
    <lineage>
        <taxon>Eukaryota</taxon>
        <taxon>Fungi</taxon>
        <taxon>Dikarya</taxon>
        <taxon>Ascomycota</taxon>
        <taxon>Pezizomycotina</taxon>
        <taxon>Sordariomycetes</taxon>
        <taxon>Sordariomycetidae</taxon>
        <taxon>Diaporthales</taxon>
        <taxon>Diaporthaceae</taxon>
        <taxon>Diaporthe</taxon>
    </lineage>
</organism>
<keyword evidence="5" id="KW-1185">Reference proteome</keyword>
<dbReference type="SUPFAM" id="SSF51735">
    <property type="entry name" value="NAD(P)-binding Rossmann-fold domains"/>
    <property type="match status" value="1"/>
</dbReference>
<dbReference type="Pfam" id="PF00106">
    <property type="entry name" value="adh_short"/>
    <property type="match status" value="1"/>
</dbReference>
<accession>A0AAD9SH59</accession>
<dbReference type="AlphaFoldDB" id="A0AAD9SH59"/>
<sequence length="304" mass="32465">MSSEGTIDADAYTAPFMLTKSMHRDVYPAIDPARNPGVKADGKVVVVNGATGGLGFAVARSFLTAGAKGVALVGRNLEKLRLAADDLGAGAKVLPITANSIVQDEVDAIFTRTREHFGRVDFLVNAAGIMSVGPIGTLSSSDWWQNFEVNVHGVYNMCHGFIKATNGQGTIINLVSLGASFLMPGMSGYSASQLATIKLGEFLDLEQPELRVFSVHPGMVEAENGRGMIVESLLPFSKDKAGLTGALAVYLTTDKADFLRGGYIHANWDVEELEVHKDEIAEKKLVKLGFINGNMQPGGYLWSS</sequence>
<dbReference type="PRINTS" id="PR01397">
    <property type="entry name" value="DHBDHDRGNASE"/>
</dbReference>
<comment type="caution">
    <text evidence="4">The sequence shown here is derived from an EMBL/GenBank/DDBJ whole genome shotgun (WGS) entry which is preliminary data.</text>
</comment>
<gene>
    <name evidence="4" type="ORF">N8I77_006663</name>
</gene>
<dbReference type="InterPro" id="IPR057326">
    <property type="entry name" value="KR_dom"/>
</dbReference>
<evidence type="ECO:0000256" key="2">
    <source>
        <dbReference type="RuleBase" id="RU000363"/>
    </source>
</evidence>
<reference evidence="4" key="1">
    <citation type="submission" date="2023-06" db="EMBL/GenBank/DDBJ databases">
        <authorList>
            <person name="Noh H."/>
        </authorList>
    </citation>
    <scope>NUCLEOTIDE SEQUENCE</scope>
    <source>
        <strain evidence="4">DUCC20226</strain>
    </source>
</reference>
<dbReference type="InterPro" id="IPR036291">
    <property type="entry name" value="NAD(P)-bd_dom_sf"/>
</dbReference>
<dbReference type="CDD" id="cd05233">
    <property type="entry name" value="SDR_c"/>
    <property type="match status" value="1"/>
</dbReference>